<gene>
    <name evidence="1" type="ORF">NDU88_009095</name>
</gene>
<comment type="caution">
    <text evidence="1">The sequence shown here is derived from an EMBL/GenBank/DDBJ whole genome shotgun (WGS) entry which is preliminary data.</text>
</comment>
<evidence type="ECO:0000313" key="2">
    <source>
        <dbReference type="Proteomes" id="UP001066276"/>
    </source>
</evidence>
<name>A0AAV7RZG9_PLEWA</name>
<organism evidence="1 2">
    <name type="scientific">Pleurodeles waltl</name>
    <name type="common">Iberian ribbed newt</name>
    <dbReference type="NCBI Taxonomy" id="8319"/>
    <lineage>
        <taxon>Eukaryota</taxon>
        <taxon>Metazoa</taxon>
        <taxon>Chordata</taxon>
        <taxon>Craniata</taxon>
        <taxon>Vertebrata</taxon>
        <taxon>Euteleostomi</taxon>
        <taxon>Amphibia</taxon>
        <taxon>Batrachia</taxon>
        <taxon>Caudata</taxon>
        <taxon>Salamandroidea</taxon>
        <taxon>Salamandridae</taxon>
        <taxon>Pleurodelinae</taxon>
        <taxon>Pleurodeles</taxon>
    </lineage>
</organism>
<proteinExistence type="predicted"/>
<accession>A0AAV7RZG9</accession>
<evidence type="ECO:0000313" key="1">
    <source>
        <dbReference type="EMBL" id="KAJ1156373.1"/>
    </source>
</evidence>
<dbReference type="Proteomes" id="UP001066276">
    <property type="component" value="Chromosome 5"/>
</dbReference>
<keyword evidence="2" id="KW-1185">Reference proteome</keyword>
<sequence length="112" mass="12307">MCVIIAVAEFRGRSGVLAVFCAAVPGSRAKSPQRTAEEEIRGNKGLCVDFSGHTQRCIVQFSCRDSCVSISGARSWILFGLRGFQTPRGRCVNFLRWQDEDTGAASLQWALH</sequence>
<protein>
    <recommendedName>
        <fullName evidence="3">Secreted protein</fullName>
    </recommendedName>
</protein>
<evidence type="ECO:0008006" key="3">
    <source>
        <dbReference type="Google" id="ProtNLM"/>
    </source>
</evidence>
<dbReference type="AlphaFoldDB" id="A0AAV7RZG9"/>
<reference evidence="1" key="1">
    <citation type="journal article" date="2022" name="bioRxiv">
        <title>Sequencing and chromosome-scale assembly of the giantPleurodeles waltlgenome.</title>
        <authorList>
            <person name="Brown T."/>
            <person name="Elewa A."/>
            <person name="Iarovenko S."/>
            <person name="Subramanian E."/>
            <person name="Araus A.J."/>
            <person name="Petzold A."/>
            <person name="Susuki M."/>
            <person name="Suzuki K.-i.T."/>
            <person name="Hayashi T."/>
            <person name="Toyoda A."/>
            <person name="Oliveira C."/>
            <person name="Osipova E."/>
            <person name="Leigh N.D."/>
            <person name="Simon A."/>
            <person name="Yun M.H."/>
        </authorList>
    </citation>
    <scope>NUCLEOTIDE SEQUENCE</scope>
    <source>
        <strain evidence="1">20211129_DDA</strain>
        <tissue evidence="1">Liver</tissue>
    </source>
</reference>
<dbReference type="EMBL" id="JANPWB010000009">
    <property type="protein sequence ID" value="KAJ1156373.1"/>
    <property type="molecule type" value="Genomic_DNA"/>
</dbReference>